<dbReference type="Gramene" id="TraesLDM1D03G00507230.1">
    <property type="protein sequence ID" value="TraesLDM1D03G00507230.1"/>
    <property type="gene ID" value="TraesLDM1D03G00507230"/>
</dbReference>
<dbReference type="Gramene" id="TraesLAC1D03G00507620.1">
    <property type="protein sequence ID" value="TraesLAC1D03G00507620.1"/>
    <property type="gene ID" value="TraesLAC1D03G00507620"/>
</dbReference>
<reference evidence="6" key="2">
    <citation type="submission" date="2018-10" db="UniProtKB">
        <authorList>
            <consortium name="EnsemblPlants"/>
        </authorList>
    </citation>
    <scope>IDENTIFICATION</scope>
</reference>
<dbReference type="Gramene" id="TraesSTA1D03G00503260.1">
    <property type="protein sequence ID" value="TraesSTA1D03G00503260.1"/>
    <property type="gene ID" value="TraesSTA1D03G00503260"/>
</dbReference>
<dbReference type="Gramene" id="TraesWEE_scaffold_140937_01G000200.1">
    <property type="protein sequence ID" value="TraesWEE_scaffold_140937_01G000200.1"/>
    <property type="gene ID" value="TraesWEE_scaffold_140937_01G000200"/>
</dbReference>
<proteinExistence type="inferred from homology"/>
<dbReference type="Gramene" id="TraesRN1D0100618900.1">
    <property type="protein sequence ID" value="TraesRN1D0100618900.1"/>
    <property type="gene ID" value="TraesRN1D0100618900"/>
</dbReference>
<evidence type="ECO:0000256" key="3">
    <source>
        <dbReference type="ARBA" id="ARBA00023136"/>
    </source>
</evidence>
<dbReference type="Gramene" id="TraesJAG1D03G00504010.1">
    <property type="protein sequence ID" value="TraesJAG1D03G00504010.1"/>
    <property type="gene ID" value="TraesJAG1D03G00504010"/>
</dbReference>
<organism evidence="6">
    <name type="scientific">Triticum aestivum</name>
    <name type="common">Wheat</name>
    <dbReference type="NCBI Taxonomy" id="4565"/>
    <lineage>
        <taxon>Eukaryota</taxon>
        <taxon>Viridiplantae</taxon>
        <taxon>Streptophyta</taxon>
        <taxon>Embryophyta</taxon>
        <taxon>Tracheophyta</taxon>
        <taxon>Spermatophyta</taxon>
        <taxon>Magnoliopsida</taxon>
        <taxon>Liliopsida</taxon>
        <taxon>Poales</taxon>
        <taxon>Poaceae</taxon>
        <taxon>BOP clade</taxon>
        <taxon>Pooideae</taxon>
        <taxon>Triticodae</taxon>
        <taxon>Triticeae</taxon>
        <taxon>Triticinae</taxon>
        <taxon>Triticum</taxon>
    </lineage>
</organism>
<name>A0A3B5ZV95_WHEAT</name>
<evidence type="ECO:0000256" key="1">
    <source>
        <dbReference type="ARBA" id="ARBA00004370"/>
    </source>
</evidence>
<comment type="similarity">
    <text evidence="2">Belongs to the CYSTM1 family.</text>
</comment>
<dbReference type="Gramene" id="TraesCAD_scaffold_131235_01G000200.1">
    <property type="protein sequence ID" value="TraesCAD_scaffold_131235_01G000200.1"/>
    <property type="gene ID" value="TraesCAD_scaffold_131235_01G000200"/>
</dbReference>
<feature type="region of interest" description="Disordered" evidence="4">
    <location>
        <begin position="1"/>
        <end position="25"/>
    </location>
</feature>
<dbReference type="Gramene" id="TraesJUL1D03G00507420.1">
    <property type="protein sequence ID" value="TraesJUL1D03G00507420.1"/>
    <property type="gene ID" value="TraesJUL1D03G00507420"/>
</dbReference>
<dbReference type="OMA" id="QNKCFPR"/>
<dbReference type="Gramene" id="TraesCS1D02G238400.1">
    <property type="protein sequence ID" value="TraesCS1D02G238400.1"/>
    <property type="gene ID" value="TraesCS1D02G238400"/>
</dbReference>
<dbReference type="Gramene" id="TraesNOR1D03G00512370.1">
    <property type="protein sequence ID" value="TraesNOR1D03G00512370.1"/>
    <property type="gene ID" value="TraesNOR1D03G00512370"/>
</dbReference>
<keyword evidence="3" id="KW-0472">Membrane</keyword>
<comment type="subcellular location">
    <subcellularLocation>
        <location evidence="1">Membrane</location>
    </subcellularLocation>
</comment>
<evidence type="ECO:0000256" key="2">
    <source>
        <dbReference type="ARBA" id="ARBA00009444"/>
    </source>
</evidence>
<protein>
    <recommendedName>
        <fullName evidence="5">Cysteine-rich transmembrane domain-containing protein</fullName>
    </recommendedName>
</protein>
<dbReference type="Pfam" id="PF12734">
    <property type="entry name" value="CYSTM"/>
    <property type="match status" value="1"/>
</dbReference>
<keyword evidence="7" id="KW-1185">Reference proteome</keyword>
<dbReference type="Gramene" id="TraesCLE_scaffold_120383_01G000200.1">
    <property type="protein sequence ID" value="TraesCLE_scaffold_120383_01G000200.1"/>
    <property type="gene ID" value="TraesCLE_scaffold_120383_01G000200"/>
</dbReference>
<dbReference type="Gramene" id="TraesCS1D03G0581900.1">
    <property type="protein sequence ID" value="TraesCS1D03G0581900.1.CDS"/>
    <property type="gene ID" value="TraesCS1D03G0581900"/>
</dbReference>
<feature type="domain" description="Cysteine-rich transmembrane" evidence="5">
    <location>
        <begin position="41"/>
        <end position="65"/>
    </location>
</feature>
<dbReference type="Gramene" id="TraesMAC1D03G00503690.1">
    <property type="protein sequence ID" value="TraesMAC1D03G00503690.1"/>
    <property type="gene ID" value="TraesMAC1D03G00503690"/>
</dbReference>
<dbReference type="InterPro" id="IPR028144">
    <property type="entry name" value="CYSTM_dom"/>
</dbReference>
<evidence type="ECO:0000313" key="7">
    <source>
        <dbReference type="Proteomes" id="UP000019116"/>
    </source>
</evidence>
<accession>A0A3B5ZV95</accession>
<dbReference type="Gramene" id="TraesPARA_EIv1.0_0284230.1">
    <property type="protein sequence ID" value="TraesPARA_EIv1.0_0284230.1.CDS"/>
    <property type="gene ID" value="TraesPARA_EIv1.0_0284230"/>
</dbReference>
<sequence>MENGQPQPPPGYPTVDPKQQAGGRRKCCCGPWRRRTKPARGRGETSFIEGCLAALCCCWLCELCCD</sequence>
<evidence type="ECO:0000256" key="4">
    <source>
        <dbReference type="SAM" id="MobiDB-lite"/>
    </source>
</evidence>
<dbReference type="Gramene" id="TraesROB_scaffold_108306_01G000200.1">
    <property type="protein sequence ID" value="TraesROB_scaffold_108306_01G000200.1"/>
    <property type="gene ID" value="TraesROB_scaffold_108306_01G000200"/>
</dbReference>
<dbReference type="Gramene" id="TraesARI1D03G00510210.1">
    <property type="protein sequence ID" value="TraesARI1D03G00510210.1"/>
    <property type="gene ID" value="TraesARI1D03G00510210"/>
</dbReference>
<dbReference type="Proteomes" id="UP000019116">
    <property type="component" value="Chromosome 1D"/>
</dbReference>
<evidence type="ECO:0000313" key="6">
    <source>
        <dbReference type="EnsemblPlants" id="TraesCS1D02G238400.1"/>
    </source>
</evidence>
<dbReference type="EnsemblPlants" id="TraesCS1D02G238400.1">
    <property type="protein sequence ID" value="TraesCS1D02G238400.1"/>
    <property type="gene ID" value="TraesCS1D02G238400"/>
</dbReference>
<dbReference type="OrthoDB" id="683007at2759"/>
<reference evidence="6" key="1">
    <citation type="submission" date="2018-08" db="EMBL/GenBank/DDBJ databases">
        <authorList>
            <person name="Rossello M."/>
        </authorList>
    </citation>
    <scope>NUCLEOTIDE SEQUENCE [LARGE SCALE GENOMIC DNA]</scope>
    <source>
        <strain evidence="6">cv. Chinese Spring</strain>
    </source>
</reference>
<dbReference type="Gramene" id="TraesSYM1D03G00511390.1">
    <property type="protein sequence ID" value="TraesSYM1D03G00511390.1"/>
    <property type="gene ID" value="TraesSYM1D03G00511390"/>
</dbReference>
<dbReference type="GO" id="GO:0005886">
    <property type="term" value="C:plasma membrane"/>
    <property type="evidence" value="ECO:0000318"/>
    <property type="project" value="GO_Central"/>
</dbReference>
<evidence type="ECO:0000259" key="5">
    <source>
        <dbReference type="Pfam" id="PF12734"/>
    </source>
</evidence>
<dbReference type="AlphaFoldDB" id="A0A3B5ZV95"/>
<feature type="compositionally biased region" description="Pro residues" evidence="4">
    <location>
        <begin position="1"/>
        <end position="12"/>
    </location>
</feature>